<dbReference type="KEGG" id="cme:CYME_CMG121C"/>
<evidence type="ECO:0000313" key="2">
    <source>
        <dbReference type="Proteomes" id="UP000007014"/>
    </source>
</evidence>
<dbReference type="Gene3D" id="1.25.40.10">
    <property type="entry name" value="Tetratricopeptide repeat domain"/>
    <property type="match status" value="1"/>
</dbReference>
<evidence type="ECO:0000313" key="1">
    <source>
        <dbReference type="EMBL" id="BAM79634.1"/>
    </source>
</evidence>
<accession>M1V7A9</accession>
<dbReference type="HOGENOM" id="CLU_417612_0_0_1"/>
<dbReference type="RefSeq" id="XP_005535920.1">
    <property type="nucleotide sequence ID" value="XM_005535863.1"/>
</dbReference>
<dbReference type="Proteomes" id="UP000007014">
    <property type="component" value="Chromosome 7"/>
</dbReference>
<dbReference type="GeneID" id="16993225"/>
<dbReference type="OrthoDB" id="185373at2759"/>
<dbReference type="AlphaFoldDB" id="M1V7A9"/>
<name>M1V7A9_CYAM1</name>
<dbReference type="EMBL" id="AP006489">
    <property type="protein sequence ID" value="BAM79634.1"/>
    <property type="molecule type" value="Genomic_DNA"/>
</dbReference>
<reference evidence="1 2" key="2">
    <citation type="journal article" date="2007" name="BMC Biol.">
        <title>A 100%-complete sequence reveals unusually simple genomic features in the hot-spring red alga Cyanidioschyzon merolae.</title>
        <authorList>
            <person name="Nozaki H."/>
            <person name="Takano H."/>
            <person name="Misumi O."/>
            <person name="Terasawa K."/>
            <person name="Matsuzaki M."/>
            <person name="Maruyama S."/>
            <person name="Nishida K."/>
            <person name="Yagisawa F."/>
            <person name="Yoshida Y."/>
            <person name="Fujiwara T."/>
            <person name="Takio S."/>
            <person name="Tamura K."/>
            <person name="Chung S.J."/>
            <person name="Nakamura S."/>
            <person name="Kuroiwa H."/>
            <person name="Tanaka K."/>
            <person name="Sato N."/>
            <person name="Kuroiwa T."/>
        </authorList>
    </citation>
    <scope>NUCLEOTIDE SEQUENCE [LARGE SCALE GENOMIC DNA]</scope>
    <source>
        <strain evidence="1 2">10D</strain>
    </source>
</reference>
<protein>
    <submittedName>
        <fullName evidence="1">Uncharacterized protein</fullName>
    </submittedName>
</protein>
<organism evidence="1 2">
    <name type="scientific">Cyanidioschyzon merolae (strain NIES-3377 / 10D)</name>
    <name type="common">Unicellular red alga</name>
    <dbReference type="NCBI Taxonomy" id="280699"/>
    <lineage>
        <taxon>Eukaryota</taxon>
        <taxon>Rhodophyta</taxon>
        <taxon>Bangiophyceae</taxon>
        <taxon>Cyanidiales</taxon>
        <taxon>Cyanidiaceae</taxon>
        <taxon>Cyanidioschyzon</taxon>
    </lineage>
</organism>
<dbReference type="InterPro" id="IPR011990">
    <property type="entry name" value="TPR-like_helical_dom_sf"/>
</dbReference>
<sequence length="657" mass="73915">MLGKALQLHRSSARLRLHTLDFTFINWKPYYQRIPGTCSALSPQRASCWLSNCGLQVHPELLSKSGAVELHAATLDGFHTHAPGRRRRLVSSHSQQPLSANELASAALRKAALIAADTPDSCATDLHRALQAIRDSDTIQSLHAALRHSQAESVPFGEKNRSPDANRRAPLIAAAVRTKLASWPSVPHDRQTGALLSDIVEWCTSAFGDVSALQPTDKLAFAKALASWTPWIRWLRPETVTRLYRTLEQVYAAAPALSLGVYSALWKCRVQALGYLRWPQDLDECFDVCRRYQCSPDIVLLNTVLDGLCNGPRGGPFYPTWRRRQLPHPITEDEPLGFLERFLERIRREWQIEPDRGTLNIMLEFLGTRGCTEEMLGFYDRWVPSPYALGKETRHDAGFARLVPDAFTFRVLFRGLDPRWRPSSLPDASRHSWREFFSLADRFLPRIQSRWSALPDSERGPAPAREALPIAEVEAFAYNGKGAQVLQILRGTLPDAQRLVVPAIRGLAYNARAVRLADYAFTIYETYVRRNETIQEKLTPQMLRSILDALLVASDRTHRARTALDLFHVFANGEIAATTVLPSHIGVRALIRAHCKAPAVLWPALAECLAIVSAEGIHLDPDAMHRLERHYAEQGATASTARQQVQRIMRLLFDLER</sequence>
<reference evidence="1 2" key="1">
    <citation type="journal article" date="2004" name="Nature">
        <title>Genome sequence of the ultrasmall unicellular red alga Cyanidioschyzon merolae 10D.</title>
        <authorList>
            <person name="Matsuzaki M."/>
            <person name="Misumi O."/>
            <person name="Shin-i T."/>
            <person name="Maruyama S."/>
            <person name="Takahara M."/>
            <person name="Miyagishima S."/>
            <person name="Mori T."/>
            <person name="Nishida K."/>
            <person name="Yagisawa F."/>
            <person name="Nishida K."/>
            <person name="Yoshida Y."/>
            <person name="Nishimura Y."/>
            <person name="Nakao S."/>
            <person name="Kobayashi T."/>
            <person name="Momoyama Y."/>
            <person name="Higashiyama T."/>
            <person name="Minoda A."/>
            <person name="Sano M."/>
            <person name="Nomoto H."/>
            <person name="Oishi K."/>
            <person name="Hayashi H."/>
            <person name="Ohta F."/>
            <person name="Nishizaka S."/>
            <person name="Haga S."/>
            <person name="Miura S."/>
            <person name="Morishita T."/>
            <person name="Kabeya Y."/>
            <person name="Terasawa K."/>
            <person name="Suzuki Y."/>
            <person name="Ishii Y."/>
            <person name="Asakawa S."/>
            <person name="Takano H."/>
            <person name="Ohta N."/>
            <person name="Kuroiwa H."/>
            <person name="Tanaka K."/>
            <person name="Shimizu N."/>
            <person name="Sugano S."/>
            <person name="Sato N."/>
            <person name="Nozaki H."/>
            <person name="Ogasawara N."/>
            <person name="Kohara Y."/>
            <person name="Kuroiwa T."/>
        </authorList>
    </citation>
    <scope>NUCLEOTIDE SEQUENCE [LARGE SCALE GENOMIC DNA]</scope>
    <source>
        <strain evidence="1 2">10D</strain>
    </source>
</reference>
<proteinExistence type="predicted"/>
<gene>
    <name evidence="1" type="ORF">CYME_CMG121C</name>
</gene>
<dbReference type="Gramene" id="CMG121CT">
    <property type="protein sequence ID" value="CMG121CT"/>
    <property type="gene ID" value="CMG121C"/>
</dbReference>
<keyword evidence="2" id="KW-1185">Reference proteome</keyword>